<comment type="caution">
    <text evidence="4">The sequence shown here is derived from an EMBL/GenBank/DDBJ whole genome shotgun (WGS) entry which is preliminary data.</text>
</comment>
<dbReference type="eggNOG" id="COG0655">
    <property type="taxonomic scope" value="Bacteria"/>
</dbReference>
<feature type="domain" description="NADPH-dependent FMN reductase-like" evidence="3">
    <location>
        <begin position="4"/>
        <end position="144"/>
    </location>
</feature>
<dbReference type="InterPro" id="IPR029039">
    <property type="entry name" value="Flavoprotein-like_sf"/>
</dbReference>
<evidence type="ECO:0000259" key="3">
    <source>
        <dbReference type="Pfam" id="PF03358"/>
    </source>
</evidence>
<organism evidence="4 5">
    <name type="scientific">Clostridium celatum DSM 1785</name>
    <dbReference type="NCBI Taxonomy" id="545697"/>
    <lineage>
        <taxon>Bacteria</taxon>
        <taxon>Bacillati</taxon>
        <taxon>Bacillota</taxon>
        <taxon>Clostridia</taxon>
        <taxon>Eubacteriales</taxon>
        <taxon>Clostridiaceae</taxon>
        <taxon>Clostridium</taxon>
    </lineage>
</organism>
<dbReference type="SUPFAM" id="SSF52218">
    <property type="entry name" value="Flavoproteins"/>
    <property type="match status" value="1"/>
</dbReference>
<evidence type="ECO:0000256" key="1">
    <source>
        <dbReference type="ARBA" id="ARBA00022630"/>
    </source>
</evidence>
<evidence type="ECO:0000313" key="4">
    <source>
        <dbReference type="EMBL" id="EKY24452.1"/>
    </source>
</evidence>
<dbReference type="PANTHER" id="PTHR43278">
    <property type="entry name" value="NAD(P)H-DEPENDENT FMN-CONTAINING OXIDOREDUCTASE YWQN-RELATED"/>
    <property type="match status" value="1"/>
</dbReference>
<keyword evidence="1" id="KW-0285">Flavoprotein</keyword>
<proteinExistence type="predicted"/>
<dbReference type="Pfam" id="PF03358">
    <property type="entry name" value="FMN_red"/>
    <property type="match status" value="1"/>
</dbReference>
<dbReference type="EMBL" id="AMEZ01000084">
    <property type="protein sequence ID" value="EKY24452.1"/>
    <property type="molecule type" value="Genomic_DNA"/>
</dbReference>
<gene>
    <name evidence="4" type="ORF">HMPREF0216_02675</name>
</gene>
<dbReference type="PANTHER" id="PTHR43278:SF2">
    <property type="entry name" value="IRON-SULFUR FLAVOPROTEIN"/>
    <property type="match status" value="1"/>
</dbReference>
<sequence length="226" mass="26005">MVIVKIVVIHGQHHKGSTWHITKLLLDRLSSTAEDIKEFYTNDIPHCTGCFTCIIKDEHLCPHRNIVGPIIEAIENADVILIESPTYCLSMSGQLKTFFDHMAYRWLIHRPHPSMKNKIAVAISTTAGAGASKVTKDIKRQMFWLCVGKTYRLDFRVLATNWDEVKPDLKEKINKSVTKTSKKIINSYNSVHPSILSKIMFQVMRSIQKNPWLDVDGEYWIKNNWV</sequence>
<accession>L1QA11</accession>
<evidence type="ECO:0000256" key="2">
    <source>
        <dbReference type="ARBA" id="ARBA00022643"/>
    </source>
</evidence>
<dbReference type="Proteomes" id="UP000010420">
    <property type="component" value="Unassembled WGS sequence"/>
</dbReference>
<dbReference type="GO" id="GO:0016491">
    <property type="term" value="F:oxidoreductase activity"/>
    <property type="evidence" value="ECO:0007669"/>
    <property type="project" value="InterPro"/>
</dbReference>
<dbReference type="InterPro" id="IPR051796">
    <property type="entry name" value="ISF_SsuE-like"/>
</dbReference>
<dbReference type="STRING" id="545697.HMPREF0216_02675"/>
<evidence type="ECO:0000313" key="5">
    <source>
        <dbReference type="Proteomes" id="UP000010420"/>
    </source>
</evidence>
<keyword evidence="5" id="KW-1185">Reference proteome</keyword>
<dbReference type="HOGENOM" id="CLU_050993_1_1_9"/>
<protein>
    <recommendedName>
        <fullName evidence="3">NADPH-dependent FMN reductase-like domain-containing protein</fullName>
    </recommendedName>
</protein>
<dbReference type="PATRIC" id="fig|545697.3.peg.2630"/>
<dbReference type="Gene3D" id="3.40.50.360">
    <property type="match status" value="1"/>
</dbReference>
<dbReference type="AlphaFoldDB" id="L1QA11"/>
<dbReference type="InterPro" id="IPR005025">
    <property type="entry name" value="FMN_Rdtase-like_dom"/>
</dbReference>
<dbReference type="RefSeq" id="WP_005214709.1">
    <property type="nucleotide sequence ID" value="NZ_KB291674.1"/>
</dbReference>
<reference evidence="4 5" key="1">
    <citation type="submission" date="2012-05" db="EMBL/GenBank/DDBJ databases">
        <authorList>
            <person name="Weinstock G."/>
            <person name="Sodergren E."/>
            <person name="Lobos E.A."/>
            <person name="Fulton L."/>
            <person name="Fulton R."/>
            <person name="Courtney L."/>
            <person name="Fronick C."/>
            <person name="O'Laughlin M."/>
            <person name="Godfrey J."/>
            <person name="Wilson R.M."/>
            <person name="Miner T."/>
            <person name="Farmer C."/>
            <person name="Delehaunty K."/>
            <person name="Cordes M."/>
            <person name="Minx P."/>
            <person name="Tomlinson C."/>
            <person name="Chen J."/>
            <person name="Wollam A."/>
            <person name="Pepin K.H."/>
            <person name="Bhonagiri V."/>
            <person name="Zhang X."/>
            <person name="Suruliraj S."/>
            <person name="Warren W."/>
            <person name="Mitreva M."/>
            <person name="Mardis E.R."/>
            <person name="Wilson R.K."/>
        </authorList>
    </citation>
    <scope>NUCLEOTIDE SEQUENCE [LARGE SCALE GENOMIC DNA]</scope>
    <source>
        <strain evidence="4 5">DSM 1785</strain>
    </source>
</reference>
<keyword evidence="2" id="KW-0288">FMN</keyword>
<name>L1QA11_9CLOT</name>